<dbReference type="RefSeq" id="WP_080155438.1">
    <property type="nucleotide sequence ID" value="NZ_CP175535.1"/>
</dbReference>
<name>A0A1T5HUR2_9GAMM</name>
<reference evidence="2 3" key="1">
    <citation type="submission" date="2017-02" db="EMBL/GenBank/DDBJ databases">
        <authorList>
            <person name="Peterson S.W."/>
        </authorList>
    </citation>
    <scope>NUCLEOTIDE SEQUENCE [LARGE SCALE GENOMIC DNA]</scope>
    <source>
        <strain evidence="3">type strain: NCCB 100098</strain>
    </source>
</reference>
<dbReference type="SUPFAM" id="SSF56801">
    <property type="entry name" value="Acetyl-CoA synthetase-like"/>
    <property type="match status" value="1"/>
</dbReference>
<sequence length="466" mass="52655">MHTAITPSTLTSLSTLMQRPTHHLTHVAFNGTKQYSWPQFRAHVFSLSQQLAIIEQPRFALCCHDSYLFAVAFMAVIYAKKQLILPSNHQPAALAELNTHFDILLHDEELHIPSSVTTINIGSLLNTQEQISLSHMVFPPLALADTELTLFTSGSSGIPKAIVKTLDLLDNEIAQLEAIWGAQLQQSHICSTVSHQHIYGLLFRVLWPLCRGRSFDCFNLDYPEQVVAQAAPNKVLISSPALLKRLHTDVTSAPYNAIFSSGGPLALAAAQHCQQLLGKLPFEVFGSTETGGIGYRQQQQSTTPWQRFTVVNIALNAEQCLKICSPFVDPLHWYQTCDHCVLIDNDHFELKGRTDRIIKIEEKRISLTEIEQRLCQLPWIDEAAVFPLEQQQRLHIAAVITLTTSGMEQLNQIGKGKFWLLLRQQLRQWIEPIAIPRRFRPIAEIPLNSQGKRLIRDLEHLFNDHN</sequence>
<evidence type="ECO:0000313" key="2">
    <source>
        <dbReference type="EMBL" id="SKC30556.1"/>
    </source>
</evidence>
<dbReference type="InterPro" id="IPR000873">
    <property type="entry name" value="AMP-dep_synth/lig_dom"/>
</dbReference>
<dbReference type="PANTHER" id="PTHR45398">
    <property type="match status" value="1"/>
</dbReference>
<dbReference type="Gene3D" id="3.40.50.12780">
    <property type="entry name" value="N-terminal domain of ligase-like"/>
    <property type="match status" value="1"/>
</dbReference>
<dbReference type="PANTHER" id="PTHR45398:SF1">
    <property type="entry name" value="ENZYME, PUTATIVE (JCVI)-RELATED"/>
    <property type="match status" value="1"/>
</dbReference>
<accession>A0A1T5HUR2</accession>
<feature type="domain" description="AMP-dependent synthetase/ligase" evidence="1">
    <location>
        <begin position="25"/>
        <end position="299"/>
    </location>
</feature>
<dbReference type="Gene3D" id="3.30.300.30">
    <property type="match status" value="1"/>
</dbReference>
<gene>
    <name evidence="2" type="primary">dltA</name>
    <name evidence="2" type="ORF">CZ809_00028</name>
</gene>
<dbReference type="AlphaFoldDB" id="A0A1T5HUR2"/>
<organism evidence="2 3">
    <name type="scientific">Photobacterium piscicola</name>
    <dbReference type="NCBI Taxonomy" id="1378299"/>
    <lineage>
        <taxon>Bacteria</taxon>
        <taxon>Pseudomonadati</taxon>
        <taxon>Pseudomonadota</taxon>
        <taxon>Gammaproteobacteria</taxon>
        <taxon>Vibrionales</taxon>
        <taxon>Vibrionaceae</taxon>
        <taxon>Photobacterium</taxon>
    </lineage>
</organism>
<dbReference type="EC" id="6.1.1.13" evidence="2"/>
<protein>
    <submittedName>
        <fullName evidence="2">D-alanine--poly(Phosphoribitol) ligase subunit 1</fullName>
        <ecNumber evidence="2">6.1.1.13</ecNumber>
    </submittedName>
</protein>
<dbReference type="InterPro" id="IPR042099">
    <property type="entry name" value="ANL_N_sf"/>
</dbReference>
<dbReference type="Pfam" id="PF00501">
    <property type="entry name" value="AMP-binding"/>
    <property type="match status" value="1"/>
</dbReference>
<dbReference type="OrthoDB" id="9787658at2"/>
<evidence type="ECO:0000313" key="3">
    <source>
        <dbReference type="Proteomes" id="UP000189966"/>
    </source>
</evidence>
<evidence type="ECO:0000259" key="1">
    <source>
        <dbReference type="Pfam" id="PF00501"/>
    </source>
</evidence>
<dbReference type="EMBL" id="FUZI01000001">
    <property type="protein sequence ID" value="SKC30556.1"/>
    <property type="molecule type" value="Genomic_DNA"/>
</dbReference>
<dbReference type="GO" id="GO:0016874">
    <property type="term" value="F:ligase activity"/>
    <property type="evidence" value="ECO:0007669"/>
    <property type="project" value="UniProtKB-KW"/>
</dbReference>
<proteinExistence type="predicted"/>
<dbReference type="Proteomes" id="UP000189966">
    <property type="component" value="Unassembled WGS sequence"/>
</dbReference>
<dbReference type="InterPro" id="IPR045851">
    <property type="entry name" value="AMP-bd_C_sf"/>
</dbReference>
<keyword evidence="2" id="KW-0436">Ligase</keyword>